<evidence type="ECO:0000313" key="2">
    <source>
        <dbReference type="EMBL" id="MFD0766742.1"/>
    </source>
</evidence>
<dbReference type="RefSeq" id="WP_377144925.1">
    <property type="nucleotide sequence ID" value="NZ_JBHTIA010000012.1"/>
</dbReference>
<dbReference type="InterPro" id="IPR047216">
    <property type="entry name" value="Endonuclease_DUF559_bact"/>
</dbReference>
<keyword evidence="2" id="KW-0540">Nuclease</keyword>
<evidence type="ECO:0000313" key="3">
    <source>
        <dbReference type="Proteomes" id="UP001597073"/>
    </source>
</evidence>
<comment type="caution">
    <text evidence="2">The sequence shown here is derived from an EMBL/GenBank/DDBJ whole genome shotgun (WGS) entry which is preliminary data.</text>
</comment>
<keyword evidence="2" id="KW-0378">Hydrolase</keyword>
<dbReference type="Pfam" id="PF04480">
    <property type="entry name" value="DUF559"/>
    <property type="match status" value="1"/>
</dbReference>
<keyword evidence="2" id="KW-0255">Endonuclease</keyword>
<dbReference type="SUPFAM" id="SSF52980">
    <property type="entry name" value="Restriction endonuclease-like"/>
    <property type="match status" value="1"/>
</dbReference>
<accession>A0ABW2ZKV2</accession>
<reference evidence="3" key="1">
    <citation type="journal article" date="2019" name="Int. J. Syst. Evol. Microbiol.">
        <title>The Global Catalogue of Microorganisms (GCM) 10K type strain sequencing project: providing services to taxonomists for standard genome sequencing and annotation.</title>
        <authorList>
            <consortium name="The Broad Institute Genomics Platform"/>
            <consortium name="The Broad Institute Genome Sequencing Center for Infectious Disease"/>
            <person name="Wu L."/>
            <person name="Ma J."/>
        </authorList>
    </citation>
    <scope>NUCLEOTIDE SEQUENCE [LARGE SCALE GENOMIC DNA]</scope>
    <source>
        <strain evidence="3">CCUG 60742</strain>
    </source>
</reference>
<evidence type="ECO:0000259" key="1">
    <source>
        <dbReference type="Pfam" id="PF04480"/>
    </source>
</evidence>
<dbReference type="InterPro" id="IPR007569">
    <property type="entry name" value="DUF559"/>
</dbReference>
<organism evidence="2 3">
    <name type="scientific">Mucilaginibacter lutimaris</name>
    <dbReference type="NCBI Taxonomy" id="931629"/>
    <lineage>
        <taxon>Bacteria</taxon>
        <taxon>Pseudomonadati</taxon>
        <taxon>Bacteroidota</taxon>
        <taxon>Sphingobacteriia</taxon>
        <taxon>Sphingobacteriales</taxon>
        <taxon>Sphingobacteriaceae</taxon>
        <taxon>Mucilaginibacter</taxon>
    </lineage>
</organism>
<sequence>MVNGFGRRSFYIADFYCVELKLVIEVDGPIHLQKKDYDANRDLVMQGLGLTILRFTNDEVSKDVKSVVGKIAEYL</sequence>
<feature type="domain" description="DUF559" evidence="1">
    <location>
        <begin position="11"/>
        <end position="74"/>
    </location>
</feature>
<dbReference type="PANTHER" id="PTHR38590">
    <property type="entry name" value="BLL0828 PROTEIN"/>
    <property type="match status" value="1"/>
</dbReference>
<name>A0ABW2ZKV2_9SPHI</name>
<protein>
    <submittedName>
        <fullName evidence="2">Endonuclease domain-containing protein</fullName>
    </submittedName>
</protein>
<proteinExistence type="predicted"/>
<dbReference type="CDD" id="cd01038">
    <property type="entry name" value="Endonuclease_DUF559"/>
    <property type="match status" value="1"/>
</dbReference>
<dbReference type="Gene3D" id="3.40.960.10">
    <property type="entry name" value="VSR Endonuclease"/>
    <property type="match status" value="1"/>
</dbReference>
<dbReference type="InterPro" id="IPR011335">
    <property type="entry name" value="Restrct_endonuc-II-like"/>
</dbReference>
<dbReference type="GO" id="GO:0004519">
    <property type="term" value="F:endonuclease activity"/>
    <property type="evidence" value="ECO:0007669"/>
    <property type="project" value="UniProtKB-KW"/>
</dbReference>
<dbReference type="EMBL" id="JBHTIA010000012">
    <property type="protein sequence ID" value="MFD0766742.1"/>
    <property type="molecule type" value="Genomic_DNA"/>
</dbReference>
<dbReference type="Proteomes" id="UP001597073">
    <property type="component" value="Unassembled WGS sequence"/>
</dbReference>
<keyword evidence="3" id="KW-1185">Reference proteome</keyword>
<gene>
    <name evidence="2" type="ORF">ACFQZI_17915</name>
</gene>
<dbReference type="PANTHER" id="PTHR38590:SF1">
    <property type="entry name" value="BLL0828 PROTEIN"/>
    <property type="match status" value="1"/>
</dbReference>